<protein>
    <submittedName>
        <fullName evidence="1">Uncharacterized protein</fullName>
    </submittedName>
</protein>
<keyword evidence="2" id="KW-1185">Reference proteome</keyword>
<name>A0A834J746_VESGE</name>
<evidence type="ECO:0000313" key="2">
    <source>
        <dbReference type="Proteomes" id="UP000617340"/>
    </source>
</evidence>
<dbReference type="EMBL" id="JACSDZ010000019">
    <property type="protein sequence ID" value="KAF7383181.1"/>
    <property type="molecule type" value="Genomic_DNA"/>
</dbReference>
<reference evidence="1" key="1">
    <citation type="journal article" date="2020" name="G3 (Bethesda)">
        <title>High-Quality Assemblies for Three Invasive Social Wasps from the &lt;i&gt;Vespula&lt;/i&gt; Genus.</title>
        <authorList>
            <person name="Harrop T.W.R."/>
            <person name="Guhlin J."/>
            <person name="McLaughlin G.M."/>
            <person name="Permina E."/>
            <person name="Stockwell P."/>
            <person name="Gilligan J."/>
            <person name="Le Lec M.F."/>
            <person name="Gruber M.A.M."/>
            <person name="Quinn O."/>
            <person name="Lovegrove M."/>
            <person name="Duncan E.J."/>
            <person name="Remnant E.J."/>
            <person name="Van Eeckhoven J."/>
            <person name="Graham B."/>
            <person name="Knapp R.A."/>
            <person name="Langford K.W."/>
            <person name="Kronenberg Z."/>
            <person name="Press M.O."/>
            <person name="Eacker S.M."/>
            <person name="Wilson-Rankin E.E."/>
            <person name="Purcell J."/>
            <person name="Lester P.J."/>
            <person name="Dearden P.K."/>
        </authorList>
    </citation>
    <scope>NUCLEOTIDE SEQUENCE</scope>
    <source>
        <strain evidence="1">Linc-1</strain>
    </source>
</reference>
<dbReference type="AlphaFoldDB" id="A0A834J746"/>
<accession>A0A834J746</accession>
<evidence type="ECO:0000313" key="1">
    <source>
        <dbReference type="EMBL" id="KAF7383181.1"/>
    </source>
</evidence>
<sequence>MKHVKILLFGIVMQYFDCSPYFTRRLCDCSDGYGENMNYNRKRGTVSPPCVSHIECSYNHMKLSEKFFGMLFNSRFTDFFLLHNNAPAYTTAVVQNSNSPTAKKFMKLMLKEEELPRTALEGFSKICKNPKLAIYTFDEMKKCIDDKIPCDVICIETGCMNNVAITLSKHNPFTDIINFQLRKFVHNGIMNRLKNTIFTEKSDDTVKHQPVPLTNICKNPKLAFYTFDEMKNSVDNKLPCKVIHIDTGRITCFAIILSKHNPFTNVINFQLQKFVNNGMMNRLKYRIYTKKSGDLVKHQPVHLTDKKFPRSTDFTKDSDRLYKSGQPDMIMIKLPSL</sequence>
<dbReference type="Proteomes" id="UP000617340">
    <property type="component" value="Unassembled WGS sequence"/>
</dbReference>
<proteinExistence type="predicted"/>
<comment type="caution">
    <text evidence="1">The sequence shown here is derived from an EMBL/GenBank/DDBJ whole genome shotgun (WGS) entry which is preliminary data.</text>
</comment>
<organism evidence="1 2">
    <name type="scientific">Vespula germanica</name>
    <name type="common">German yellow jacket</name>
    <name type="synonym">Paravespula germanica</name>
    <dbReference type="NCBI Taxonomy" id="30212"/>
    <lineage>
        <taxon>Eukaryota</taxon>
        <taxon>Metazoa</taxon>
        <taxon>Ecdysozoa</taxon>
        <taxon>Arthropoda</taxon>
        <taxon>Hexapoda</taxon>
        <taxon>Insecta</taxon>
        <taxon>Pterygota</taxon>
        <taxon>Neoptera</taxon>
        <taxon>Endopterygota</taxon>
        <taxon>Hymenoptera</taxon>
        <taxon>Apocrita</taxon>
        <taxon>Aculeata</taxon>
        <taxon>Vespoidea</taxon>
        <taxon>Vespidae</taxon>
        <taxon>Vespinae</taxon>
        <taxon>Vespula</taxon>
    </lineage>
</organism>
<gene>
    <name evidence="1" type="ORF">HZH68_015030</name>
</gene>